<keyword evidence="3" id="KW-0508">mRNA splicing</keyword>
<comment type="caution">
    <text evidence="8">The sequence shown here is derived from an EMBL/GenBank/DDBJ whole genome shotgun (WGS) entry which is preliminary data.</text>
</comment>
<feature type="region of interest" description="Disordered" evidence="5">
    <location>
        <begin position="221"/>
        <end position="258"/>
    </location>
</feature>
<reference evidence="8" key="1">
    <citation type="journal article" date="2020" name="bioRxiv">
        <title>Comparative genomics of Chlamydomonas.</title>
        <authorList>
            <person name="Craig R.J."/>
            <person name="Hasan A.R."/>
            <person name="Ness R.W."/>
            <person name="Keightley P.D."/>
        </authorList>
    </citation>
    <scope>NUCLEOTIDE SEQUENCE</scope>
    <source>
        <strain evidence="8">SAG 7.73</strain>
    </source>
</reference>
<feature type="region of interest" description="Disordered" evidence="5">
    <location>
        <begin position="1"/>
        <end position="43"/>
    </location>
</feature>
<dbReference type="Pfam" id="PF06544">
    <property type="entry name" value="Prp3_C"/>
    <property type="match status" value="1"/>
</dbReference>
<feature type="region of interest" description="Disordered" evidence="5">
    <location>
        <begin position="380"/>
        <end position="407"/>
    </location>
</feature>
<proteinExistence type="predicted"/>
<keyword evidence="4" id="KW-0539">Nucleus</keyword>
<dbReference type="InterPro" id="IPR010541">
    <property type="entry name" value="Prp3_C"/>
</dbReference>
<evidence type="ECO:0000259" key="6">
    <source>
        <dbReference type="Pfam" id="PF06544"/>
    </source>
</evidence>
<dbReference type="Pfam" id="PF08572">
    <property type="entry name" value="PRP3"/>
    <property type="match status" value="1"/>
</dbReference>
<dbReference type="InterPro" id="IPR027104">
    <property type="entry name" value="Prp3"/>
</dbReference>
<accession>A0A835SQP1</accession>
<name>A0A835SQP1_CHLIN</name>
<feature type="region of interest" description="Disordered" evidence="5">
    <location>
        <begin position="289"/>
        <end position="309"/>
    </location>
</feature>
<comment type="subcellular location">
    <subcellularLocation>
        <location evidence="1">Nucleus</location>
    </subcellularLocation>
</comment>
<keyword evidence="2" id="KW-0507">mRNA processing</keyword>
<dbReference type="Proteomes" id="UP000650467">
    <property type="component" value="Unassembled WGS sequence"/>
</dbReference>
<keyword evidence="9" id="KW-1185">Reference proteome</keyword>
<dbReference type="PANTHER" id="PTHR14212:SF0">
    <property type="entry name" value="U4_U6 SMALL NUCLEAR RIBONUCLEOPROTEIN PRP3"/>
    <property type="match status" value="1"/>
</dbReference>
<evidence type="ECO:0000256" key="3">
    <source>
        <dbReference type="ARBA" id="ARBA00023187"/>
    </source>
</evidence>
<evidence type="ECO:0000256" key="2">
    <source>
        <dbReference type="ARBA" id="ARBA00022664"/>
    </source>
</evidence>
<feature type="compositionally biased region" description="Low complexity" evidence="5">
    <location>
        <begin position="25"/>
        <end position="34"/>
    </location>
</feature>
<evidence type="ECO:0000256" key="5">
    <source>
        <dbReference type="SAM" id="MobiDB-lite"/>
    </source>
</evidence>
<evidence type="ECO:0000259" key="7">
    <source>
        <dbReference type="Pfam" id="PF08572"/>
    </source>
</evidence>
<feature type="domain" description="Pre-mRNA-splicing factor 3" evidence="7">
    <location>
        <begin position="254"/>
        <end position="558"/>
    </location>
</feature>
<evidence type="ECO:0000313" key="9">
    <source>
        <dbReference type="Proteomes" id="UP000650467"/>
    </source>
</evidence>
<dbReference type="GO" id="GO:0000398">
    <property type="term" value="P:mRNA splicing, via spliceosome"/>
    <property type="evidence" value="ECO:0007669"/>
    <property type="project" value="InterPro"/>
</dbReference>
<dbReference type="InterPro" id="IPR013881">
    <property type="entry name" value="Pre-mRNA_splic_Prp3_dom"/>
</dbReference>
<dbReference type="OrthoDB" id="10264544at2759"/>
<organism evidence="8 9">
    <name type="scientific">Chlamydomonas incerta</name>
    <dbReference type="NCBI Taxonomy" id="51695"/>
    <lineage>
        <taxon>Eukaryota</taxon>
        <taxon>Viridiplantae</taxon>
        <taxon>Chlorophyta</taxon>
        <taxon>core chlorophytes</taxon>
        <taxon>Chlorophyceae</taxon>
        <taxon>CS clade</taxon>
        <taxon>Chlamydomonadales</taxon>
        <taxon>Chlamydomonadaceae</taxon>
        <taxon>Chlamydomonas</taxon>
    </lineage>
</organism>
<gene>
    <name evidence="8" type="ORF">HXX76_009439</name>
</gene>
<evidence type="ECO:0000256" key="4">
    <source>
        <dbReference type="ARBA" id="ARBA00023242"/>
    </source>
</evidence>
<evidence type="ECO:0000256" key="1">
    <source>
        <dbReference type="ARBA" id="ARBA00004123"/>
    </source>
</evidence>
<feature type="domain" description="Small nuclear ribonucleoprotein Prp3 C-terminal" evidence="6">
    <location>
        <begin position="613"/>
        <end position="750"/>
    </location>
</feature>
<feature type="region of interest" description="Disordered" evidence="5">
    <location>
        <begin position="675"/>
        <end position="698"/>
    </location>
</feature>
<sequence length="763" mass="77999">MDKRSAEGAADGAPAPAPKRGRWDAGPAVGTAPAGPVPGLPGVTPNPAAAAAALAAAVAAKYAVPIGVRPSAPALGVPGLGLTPGAAAAVAQAAAAALQKLPLAAAGTAAAVGGAAGAAGETAAKPSLSLEALEKAKKALQLQKEIKEKLAKSKLAQLASKLPPPAAVGSTAAAGAAAGAPNGSATMAPPVMPPGVRPPLLPGLGTAPFAPLVRPPPGMASVLPPRLAPPAAPEPDAETGAFHDPILDRGAAGRRGERRRRAGFDFVQEGRYQREAELFRMKSQLGSGAFRKGAPRVSGPLSGPGRLPLPGAPLGSAGAASGGLAALDANLVPLGVREVVPQREATPVPEAEPVPAVEWWDRGLLAHGSLEQDVPELPAAALPPRLLPPTKTDGEGPDGDGRMDQEGDGLRVSTLAEAAAASAGSRQQLGDAAAAAAAGQLGTFQVKDARITIYVEHPVPLDPPAEAPPPPPQPLKLTAKELKKLRTQRRLARDKEKQELIRQGLLEPPKPKVRIANLHRVLGTDASLDPTAVEKEVRKQMAERQAAHEDRNLARKLTPAERADKKLRKLFGVTAVEAGVTEVAGAGKKGGAAAAAAASGAAAAAAGVDLVCSVYRVGRLTDPQHRFKVDVNARENHMTGITIISDDFCLVVVEGVDKATRRYLKLMMRRIDWSTAPATAPPPGGHRDANGDAAMEDEDEDAPANVCTLVWQGTVLRRAFAGFRTETVRSAAAGRQLLEELGVGHYWDAAAGATEGESVPYLL</sequence>
<evidence type="ECO:0000313" key="8">
    <source>
        <dbReference type="EMBL" id="KAG2431424.1"/>
    </source>
</evidence>
<dbReference type="GO" id="GO:0046540">
    <property type="term" value="C:U4/U6 x U5 tri-snRNP complex"/>
    <property type="evidence" value="ECO:0007669"/>
    <property type="project" value="InterPro"/>
</dbReference>
<feature type="compositionally biased region" description="Low complexity" evidence="5">
    <location>
        <begin position="298"/>
        <end position="309"/>
    </location>
</feature>
<dbReference type="PANTHER" id="PTHR14212">
    <property type="entry name" value="U4/U6-ASSOCIATED RNA SPLICING FACTOR-RELATED"/>
    <property type="match status" value="1"/>
</dbReference>
<dbReference type="EMBL" id="JAEHOC010000024">
    <property type="protein sequence ID" value="KAG2431424.1"/>
    <property type="molecule type" value="Genomic_DNA"/>
</dbReference>
<dbReference type="AlphaFoldDB" id="A0A835SQP1"/>
<dbReference type="CDD" id="cd24162">
    <property type="entry name" value="Prp3_C"/>
    <property type="match status" value="1"/>
</dbReference>
<protein>
    <submittedName>
        <fullName evidence="8">Uncharacterized protein</fullName>
    </submittedName>
</protein>